<dbReference type="SUPFAM" id="SSF51726">
    <property type="entry name" value="UROD/MetE-like"/>
    <property type="match status" value="1"/>
</dbReference>
<dbReference type="InterPro" id="IPR002629">
    <property type="entry name" value="Met_Synth_C/arc"/>
</dbReference>
<dbReference type="PANTHER" id="PTHR43844:SF1">
    <property type="entry name" value="METHIONINE SYNTHASE"/>
    <property type="match status" value="1"/>
</dbReference>
<dbReference type="RefSeq" id="WP_161900980.1">
    <property type="nucleotide sequence ID" value="NZ_MAEL01000006.1"/>
</dbReference>
<reference evidence="2 3" key="1">
    <citation type="submission" date="2016-06" db="EMBL/GenBank/DDBJ databases">
        <title>Four novel species of enterococci isolated from chicken manure.</title>
        <authorList>
            <person name="Van Tyne D."/>
        </authorList>
    </citation>
    <scope>NUCLEOTIDE SEQUENCE [LARGE SCALE GENOMIC DNA]</scope>
    <source>
        <strain evidence="2 3">CU12B</strain>
    </source>
</reference>
<dbReference type="EMBL" id="MAEL01000006">
    <property type="protein sequence ID" value="KAF1305828.1"/>
    <property type="molecule type" value="Genomic_DNA"/>
</dbReference>
<dbReference type="Gene3D" id="3.20.20.210">
    <property type="match status" value="1"/>
</dbReference>
<evidence type="ECO:0000313" key="2">
    <source>
        <dbReference type="EMBL" id="KAF1305828.1"/>
    </source>
</evidence>
<protein>
    <recommendedName>
        <fullName evidence="1">Cobalamin-independent methionine synthase MetE C-terminal/archaeal domain-containing protein</fullName>
    </recommendedName>
</protein>
<dbReference type="Proteomes" id="UP000782705">
    <property type="component" value="Unassembled WGS sequence"/>
</dbReference>
<feature type="domain" description="Cobalamin-independent methionine synthase MetE C-terminal/archaeal" evidence="1">
    <location>
        <begin position="13"/>
        <end position="341"/>
    </location>
</feature>
<organism evidence="2 3">
    <name type="scientific">Candidatus Enterococcus willemsii</name>
    <dbReference type="NCBI Taxonomy" id="1857215"/>
    <lineage>
        <taxon>Bacteria</taxon>
        <taxon>Bacillati</taxon>
        <taxon>Bacillota</taxon>
        <taxon>Bacilli</taxon>
        <taxon>Lactobacillales</taxon>
        <taxon>Enterococcaceae</taxon>
        <taxon>Enterococcus</taxon>
    </lineage>
</organism>
<sequence>MSQATYPYRYDIVGSFLRPVTLKKARLAFAEGELSASELRAIEDQEIAKLVDKQIAMGQQVVMDGEFRRSWWHLDFIEGLLGVESFVASSGIQFHGKKTRTNNAWIADKVAWNPEHPFLADFAYLQSITPKEAVAKQTIPALGITFLLGALLNEKYNQNPTYDTIDELLADLVVTYQEAIQAFYDAGCRYLQLDDTSWNLFCDPKFEGRYAGDLNELTAKVSQAIAQSIEKKPADLVIAFHTCHGNFNSTYASQGDYTPITDSLFKVPVDGFFLEFDSDRNGGFEPLAAIEDAVVVLGLITTKTGQLEDKETIIQRIHEATAYIPLERLCLSTQCGFASTEEGNILSEEEQWAKIRLVNEIAREVWHVD</sequence>
<gene>
    <name evidence="2" type="ORF">BAU17_12045</name>
</gene>
<accession>A0ABQ6Z2F3</accession>
<name>A0ABQ6Z2F3_9ENTE</name>
<dbReference type="Pfam" id="PF01717">
    <property type="entry name" value="Meth_synt_2"/>
    <property type="match status" value="1"/>
</dbReference>
<dbReference type="PANTHER" id="PTHR43844">
    <property type="entry name" value="METHIONINE SYNTHASE"/>
    <property type="match status" value="1"/>
</dbReference>
<dbReference type="CDD" id="cd03311">
    <property type="entry name" value="CIMS_C_terminal_like"/>
    <property type="match status" value="1"/>
</dbReference>
<evidence type="ECO:0000313" key="3">
    <source>
        <dbReference type="Proteomes" id="UP000782705"/>
    </source>
</evidence>
<proteinExistence type="predicted"/>
<dbReference type="NCBIfam" id="NF005085">
    <property type="entry name" value="PRK06520.1"/>
    <property type="match status" value="1"/>
</dbReference>
<keyword evidence="3" id="KW-1185">Reference proteome</keyword>
<dbReference type="InterPro" id="IPR038071">
    <property type="entry name" value="UROD/MetE-like_sf"/>
</dbReference>
<comment type="caution">
    <text evidence="2">The sequence shown here is derived from an EMBL/GenBank/DDBJ whole genome shotgun (WGS) entry which is preliminary data.</text>
</comment>
<evidence type="ECO:0000259" key="1">
    <source>
        <dbReference type="Pfam" id="PF01717"/>
    </source>
</evidence>